<feature type="transmembrane region" description="Helical" evidence="1">
    <location>
        <begin position="86"/>
        <end position="108"/>
    </location>
</feature>
<keyword evidence="1" id="KW-0812">Transmembrane</keyword>
<comment type="caution">
    <text evidence="2">The sequence shown here is derived from an EMBL/GenBank/DDBJ whole genome shotgun (WGS) entry which is preliminary data.</text>
</comment>
<evidence type="ECO:0000256" key="1">
    <source>
        <dbReference type="SAM" id="Phobius"/>
    </source>
</evidence>
<feature type="transmembrane region" description="Helical" evidence="1">
    <location>
        <begin position="60"/>
        <end position="80"/>
    </location>
</feature>
<keyword evidence="3" id="KW-1185">Reference proteome</keyword>
<sequence>MNITDDVSTMVRILEFDLVNPDGLEVASELTSLACITVLALTLGIKTYGEQFRSLSYGRVLVILLYTSSWAFATTSIIVVSTNNNNMISCTLGMLACDVFYAGSKIVIYAW</sequence>
<dbReference type="EMBL" id="BAABUJ010000004">
    <property type="protein sequence ID" value="GAA5795215.1"/>
    <property type="molecule type" value="Genomic_DNA"/>
</dbReference>
<gene>
    <name evidence="2" type="ORF">HPULCUR_000569</name>
</gene>
<name>A0ABP9XLZ4_9FUNG</name>
<keyword evidence="1" id="KW-0472">Membrane</keyword>
<proteinExistence type="predicted"/>
<protein>
    <submittedName>
        <fullName evidence="2">Uncharacterized protein</fullName>
    </submittedName>
</protein>
<dbReference type="Proteomes" id="UP001476247">
    <property type="component" value="Unassembled WGS sequence"/>
</dbReference>
<reference evidence="2 3" key="1">
    <citation type="submission" date="2024-04" db="EMBL/GenBank/DDBJ databases">
        <title>genome sequences of Mucor flavus KT1a and Helicostylum pulchrum KT1b strains isolation_sourced from the surface of a dry-aged beef.</title>
        <authorList>
            <person name="Toyotome T."/>
            <person name="Hosono M."/>
            <person name="Torimaru M."/>
            <person name="Fukuda K."/>
            <person name="Mikami N."/>
        </authorList>
    </citation>
    <scope>NUCLEOTIDE SEQUENCE [LARGE SCALE GENOMIC DNA]</scope>
    <source>
        <strain evidence="2 3">KT1b</strain>
    </source>
</reference>
<feature type="transmembrane region" description="Helical" evidence="1">
    <location>
        <begin position="30"/>
        <end position="48"/>
    </location>
</feature>
<organism evidence="2 3">
    <name type="scientific">Helicostylum pulchrum</name>
    <dbReference type="NCBI Taxonomy" id="562976"/>
    <lineage>
        <taxon>Eukaryota</taxon>
        <taxon>Fungi</taxon>
        <taxon>Fungi incertae sedis</taxon>
        <taxon>Mucoromycota</taxon>
        <taxon>Mucoromycotina</taxon>
        <taxon>Mucoromycetes</taxon>
        <taxon>Mucorales</taxon>
        <taxon>Mucorineae</taxon>
        <taxon>Mucoraceae</taxon>
        <taxon>Helicostylum</taxon>
    </lineage>
</organism>
<evidence type="ECO:0000313" key="3">
    <source>
        <dbReference type="Proteomes" id="UP001476247"/>
    </source>
</evidence>
<accession>A0ABP9XLZ4</accession>
<evidence type="ECO:0000313" key="2">
    <source>
        <dbReference type="EMBL" id="GAA5795215.1"/>
    </source>
</evidence>
<keyword evidence="1" id="KW-1133">Transmembrane helix</keyword>